<feature type="region of interest" description="Disordered" evidence="1">
    <location>
        <begin position="46"/>
        <end position="86"/>
    </location>
</feature>
<organism evidence="2">
    <name type="scientific">Tanacetum cinerariifolium</name>
    <name type="common">Dalmatian daisy</name>
    <name type="synonym">Chrysanthemum cinerariifolium</name>
    <dbReference type="NCBI Taxonomy" id="118510"/>
    <lineage>
        <taxon>Eukaryota</taxon>
        <taxon>Viridiplantae</taxon>
        <taxon>Streptophyta</taxon>
        <taxon>Embryophyta</taxon>
        <taxon>Tracheophyta</taxon>
        <taxon>Spermatophyta</taxon>
        <taxon>Magnoliopsida</taxon>
        <taxon>eudicotyledons</taxon>
        <taxon>Gunneridae</taxon>
        <taxon>Pentapetalae</taxon>
        <taxon>asterids</taxon>
        <taxon>campanulids</taxon>
        <taxon>Asterales</taxon>
        <taxon>Asteraceae</taxon>
        <taxon>Asteroideae</taxon>
        <taxon>Anthemideae</taxon>
        <taxon>Anthemidinae</taxon>
        <taxon>Tanacetum</taxon>
    </lineage>
</organism>
<dbReference type="EMBL" id="BKCJ010474652">
    <property type="protein sequence ID" value="GFA71762.1"/>
    <property type="molecule type" value="Genomic_DNA"/>
</dbReference>
<evidence type="ECO:0000256" key="1">
    <source>
        <dbReference type="SAM" id="MobiDB-lite"/>
    </source>
</evidence>
<evidence type="ECO:0000313" key="2">
    <source>
        <dbReference type="EMBL" id="GFA71762.1"/>
    </source>
</evidence>
<feature type="compositionally biased region" description="Polar residues" evidence="1">
    <location>
        <begin position="46"/>
        <end position="62"/>
    </location>
</feature>
<comment type="caution">
    <text evidence="2">The sequence shown here is derived from an EMBL/GenBank/DDBJ whole genome shotgun (WGS) entry which is preliminary data.</text>
</comment>
<gene>
    <name evidence="2" type="ORF">Tci_643734</name>
</gene>
<feature type="compositionally biased region" description="Low complexity" evidence="1">
    <location>
        <begin position="63"/>
        <end position="78"/>
    </location>
</feature>
<reference evidence="2" key="1">
    <citation type="journal article" date="2019" name="Sci. Rep.">
        <title>Draft genome of Tanacetum cinerariifolium, the natural source of mosquito coil.</title>
        <authorList>
            <person name="Yamashiro T."/>
            <person name="Shiraishi A."/>
            <person name="Satake H."/>
            <person name="Nakayama K."/>
        </authorList>
    </citation>
    <scope>NUCLEOTIDE SEQUENCE</scope>
</reference>
<name>A0A699K2D9_TANCI</name>
<evidence type="ECO:0008006" key="3">
    <source>
        <dbReference type="Google" id="ProtNLM"/>
    </source>
</evidence>
<accession>A0A699K2D9</accession>
<sequence length="210" mass="23022">MTSGQISLGLDLTYAPSTITTQQPTEGELDLLFEAMYDDYIGGQPSTTARTVLPSQEPQVHQTSTTSTTIAGTAPTPTNSSSHATNIPITSQDVDELNSNAIVDGNTFVNPFANSSTSAAESSSSQNVDPSNMHTFYQPYPYEFQWTKDHPLEQVIGEPSRPVLTRNQLRSDGDIYMYALTVSTMEPKNVKEAMTDPAWIDSMQEELLQF</sequence>
<proteinExistence type="predicted"/>
<dbReference type="AlphaFoldDB" id="A0A699K2D9"/>
<protein>
    <recommendedName>
        <fullName evidence="3">Gag-Pol polyprotein</fullName>
    </recommendedName>
</protein>